<keyword evidence="2" id="KW-1185">Reference proteome</keyword>
<name>A0A8J8JSP8_9BACT</name>
<dbReference type="Gene3D" id="1.10.3680.10">
    <property type="entry name" value="TerB-like"/>
    <property type="match status" value="1"/>
</dbReference>
<evidence type="ECO:0000313" key="1">
    <source>
        <dbReference type="EMBL" id="NNV54305.1"/>
    </source>
</evidence>
<dbReference type="RefSeq" id="WP_171606231.1">
    <property type="nucleotide sequence ID" value="NZ_WHPF01000002.1"/>
</dbReference>
<dbReference type="InterPro" id="IPR029024">
    <property type="entry name" value="TerB-like"/>
</dbReference>
<reference evidence="1" key="1">
    <citation type="submission" date="2019-10" db="EMBL/GenBank/DDBJ databases">
        <title>Draft genome sequence of Panacibacter sp. KCS-6.</title>
        <authorList>
            <person name="Yim K.J."/>
        </authorList>
    </citation>
    <scope>NUCLEOTIDE SEQUENCE</scope>
    <source>
        <strain evidence="1">KCS-6</strain>
    </source>
</reference>
<dbReference type="AlphaFoldDB" id="A0A8J8JSP8"/>
<sequence>MKLFDELFKPAETHIASYSPFTVQEAYMAIFYSILHADEDWGEKEFKALDAILMRLRVFEDENINFYIAEVKEQYLKYGAIPLINGGLHLISQRLKPQLFCLCAELVLANESITHKEQKILEYLADASNISEELAQKIIEVTLLRMMN</sequence>
<evidence type="ECO:0008006" key="3">
    <source>
        <dbReference type="Google" id="ProtNLM"/>
    </source>
</evidence>
<dbReference type="Proteomes" id="UP000598971">
    <property type="component" value="Unassembled WGS sequence"/>
</dbReference>
<comment type="caution">
    <text evidence="1">The sequence shown here is derived from an EMBL/GenBank/DDBJ whole genome shotgun (WGS) entry which is preliminary data.</text>
</comment>
<accession>A0A8J8JSP8</accession>
<proteinExistence type="predicted"/>
<dbReference type="SUPFAM" id="SSF158682">
    <property type="entry name" value="TerB-like"/>
    <property type="match status" value="1"/>
</dbReference>
<dbReference type="EMBL" id="WHPF01000002">
    <property type="protein sequence ID" value="NNV54305.1"/>
    <property type="molecule type" value="Genomic_DNA"/>
</dbReference>
<protein>
    <recommendedName>
        <fullName evidence="3">Co-chaperone DjlA N-terminal domain-containing protein</fullName>
    </recommendedName>
</protein>
<evidence type="ECO:0000313" key="2">
    <source>
        <dbReference type="Proteomes" id="UP000598971"/>
    </source>
</evidence>
<gene>
    <name evidence="1" type="ORF">GD597_02455</name>
</gene>
<organism evidence="1 2">
    <name type="scientific">Limnovirga soli</name>
    <dbReference type="NCBI Taxonomy" id="2656915"/>
    <lineage>
        <taxon>Bacteria</taxon>
        <taxon>Pseudomonadati</taxon>
        <taxon>Bacteroidota</taxon>
        <taxon>Chitinophagia</taxon>
        <taxon>Chitinophagales</taxon>
        <taxon>Chitinophagaceae</taxon>
        <taxon>Limnovirga</taxon>
    </lineage>
</organism>